<reference evidence="1 2" key="1">
    <citation type="submission" date="2018-04" db="EMBL/GenBank/DDBJ databases">
        <title>WGS assembly of Panicum hallii var. hallii HAL2.</title>
        <authorList>
            <person name="Lovell J."/>
            <person name="Jenkins J."/>
            <person name="Lowry D."/>
            <person name="Mamidi S."/>
            <person name="Sreedasyam A."/>
            <person name="Weng X."/>
            <person name="Barry K."/>
            <person name="Bonette J."/>
            <person name="Campitelli B."/>
            <person name="Daum C."/>
            <person name="Gordon S."/>
            <person name="Gould B."/>
            <person name="Lipzen A."/>
            <person name="MacQueen A."/>
            <person name="Palacio-Mejia J."/>
            <person name="Plott C."/>
            <person name="Shakirov E."/>
            <person name="Shu S."/>
            <person name="Yoshinaga Y."/>
            <person name="Zane M."/>
            <person name="Rokhsar D."/>
            <person name="Grimwood J."/>
            <person name="Schmutz J."/>
            <person name="Juenger T."/>
        </authorList>
    </citation>
    <scope>NUCLEOTIDE SEQUENCE [LARGE SCALE GENOMIC DNA]</scope>
    <source>
        <strain evidence="2">cv. HAL2</strain>
    </source>
</reference>
<protein>
    <submittedName>
        <fullName evidence="1">Uncharacterized protein</fullName>
    </submittedName>
</protein>
<dbReference type="AlphaFoldDB" id="A0A2T7EFF9"/>
<accession>A0A2T7EFF9</accession>
<name>A0A2T7EFF9_9POAL</name>
<evidence type="ECO:0000313" key="1">
    <source>
        <dbReference type="EMBL" id="PUZ66563.1"/>
    </source>
</evidence>
<evidence type="ECO:0000313" key="2">
    <source>
        <dbReference type="Proteomes" id="UP000244336"/>
    </source>
</evidence>
<organism evidence="1 2">
    <name type="scientific">Panicum hallii var. hallii</name>
    <dbReference type="NCBI Taxonomy" id="1504633"/>
    <lineage>
        <taxon>Eukaryota</taxon>
        <taxon>Viridiplantae</taxon>
        <taxon>Streptophyta</taxon>
        <taxon>Embryophyta</taxon>
        <taxon>Tracheophyta</taxon>
        <taxon>Spermatophyta</taxon>
        <taxon>Magnoliopsida</taxon>
        <taxon>Liliopsida</taxon>
        <taxon>Poales</taxon>
        <taxon>Poaceae</taxon>
        <taxon>PACMAD clade</taxon>
        <taxon>Panicoideae</taxon>
        <taxon>Panicodae</taxon>
        <taxon>Paniceae</taxon>
        <taxon>Panicinae</taxon>
        <taxon>Panicum</taxon>
        <taxon>Panicum sect. Panicum</taxon>
    </lineage>
</organism>
<keyword evidence="2" id="KW-1185">Reference proteome</keyword>
<sequence>MREAVSPCDHAGAIGRAQTRLSCPRFRSLTASIEGEENWMNVSLSGFLFYPHEGNSCFSPICFAVSITSLSTSKNLREGTHVSWIIIC</sequence>
<gene>
    <name evidence="1" type="ORF">GQ55_3G325700</name>
</gene>
<dbReference type="Gramene" id="PUZ66563">
    <property type="protein sequence ID" value="PUZ66563"/>
    <property type="gene ID" value="GQ55_3G325700"/>
</dbReference>
<dbReference type="EMBL" id="CM009751">
    <property type="protein sequence ID" value="PUZ66563.1"/>
    <property type="molecule type" value="Genomic_DNA"/>
</dbReference>
<dbReference type="Proteomes" id="UP000244336">
    <property type="component" value="Chromosome 3"/>
</dbReference>
<proteinExistence type="predicted"/>